<comment type="caution">
    <text evidence="7">The sequence shown here is derived from an EMBL/GenBank/DDBJ whole genome shotgun (WGS) entry which is preliminary data.</text>
</comment>
<reference evidence="7 8" key="1">
    <citation type="journal article" date="2019" name="Nat. Ecol. Evol.">
        <title>Megaphylogeny resolves global patterns of mushroom evolution.</title>
        <authorList>
            <person name="Varga T."/>
            <person name="Krizsan K."/>
            <person name="Foldi C."/>
            <person name="Dima B."/>
            <person name="Sanchez-Garcia M."/>
            <person name="Sanchez-Ramirez S."/>
            <person name="Szollosi G.J."/>
            <person name="Szarkandi J.G."/>
            <person name="Papp V."/>
            <person name="Albert L."/>
            <person name="Andreopoulos W."/>
            <person name="Angelini C."/>
            <person name="Antonin V."/>
            <person name="Barry K.W."/>
            <person name="Bougher N.L."/>
            <person name="Buchanan P."/>
            <person name="Buyck B."/>
            <person name="Bense V."/>
            <person name="Catcheside P."/>
            <person name="Chovatia M."/>
            <person name="Cooper J."/>
            <person name="Damon W."/>
            <person name="Desjardin D."/>
            <person name="Finy P."/>
            <person name="Geml J."/>
            <person name="Haridas S."/>
            <person name="Hughes K."/>
            <person name="Justo A."/>
            <person name="Karasinski D."/>
            <person name="Kautmanova I."/>
            <person name="Kiss B."/>
            <person name="Kocsube S."/>
            <person name="Kotiranta H."/>
            <person name="LaButti K.M."/>
            <person name="Lechner B.E."/>
            <person name="Liimatainen K."/>
            <person name="Lipzen A."/>
            <person name="Lukacs Z."/>
            <person name="Mihaltcheva S."/>
            <person name="Morgado L.N."/>
            <person name="Niskanen T."/>
            <person name="Noordeloos M.E."/>
            <person name="Ohm R.A."/>
            <person name="Ortiz-Santana B."/>
            <person name="Ovrebo C."/>
            <person name="Racz N."/>
            <person name="Riley R."/>
            <person name="Savchenko A."/>
            <person name="Shiryaev A."/>
            <person name="Soop K."/>
            <person name="Spirin V."/>
            <person name="Szebenyi C."/>
            <person name="Tomsovsky M."/>
            <person name="Tulloss R.E."/>
            <person name="Uehling J."/>
            <person name="Grigoriev I.V."/>
            <person name="Vagvolgyi C."/>
            <person name="Papp T."/>
            <person name="Martin F.M."/>
            <person name="Miettinen O."/>
            <person name="Hibbett D.S."/>
            <person name="Nagy L.G."/>
        </authorList>
    </citation>
    <scope>NUCLEOTIDE SEQUENCE [LARGE SCALE GENOMIC DNA]</scope>
    <source>
        <strain evidence="7 8">FP101781</strain>
    </source>
</reference>
<comment type="similarity">
    <text evidence="1 3">Belongs to the peptidase A1 family.</text>
</comment>
<dbReference type="InterPro" id="IPR033121">
    <property type="entry name" value="PEPTIDASE_A1"/>
</dbReference>
<evidence type="ECO:0000256" key="2">
    <source>
        <dbReference type="ARBA" id="ARBA00022750"/>
    </source>
</evidence>
<keyword evidence="8" id="KW-1185">Reference proteome</keyword>
<dbReference type="PANTHER" id="PTHR47966">
    <property type="entry name" value="BETA-SITE APP-CLEAVING ENZYME, ISOFORM A-RELATED"/>
    <property type="match status" value="1"/>
</dbReference>
<feature type="region of interest" description="Disordered" evidence="4">
    <location>
        <begin position="389"/>
        <end position="437"/>
    </location>
</feature>
<keyword evidence="5" id="KW-0812">Transmembrane</keyword>
<dbReference type="PROSITE" id="PS51767">
    <property type="entry name" value="PEPTIDASE_A1"/>
    <property type="match status" value="1"/>
</dbReference>
<dbReference type="InterPro" id="IPR001969">
    <property type="entry name" value="Aspartic_peptidase_AS"/>
</dbReference>
<feature type="domain" description="Peptidase A1" evidence="6">
    <location>
        <begin position="6"/>
        <end position="340"/>
    </location>
</feature>
<dbReference type="Proteomes" id="UP000298030">
    <property type="component" value="Unassembled WGS sequence"/>
</dbReference>
<dbReference type="SUPFAM" id="SSF50630">
    <property type="entry name" value="Acid proteases"/>
    <property type="match status" value="1"/>
</dbReference>
<dbReference type="EMBL" id="QPFP01000045">
    <property type="protein sequence ID" value="TEB26822.1"/>
    <property type="molecule type" value="Genomic_DNA"/>
</dbReference>
<dbReference type="GO" id="GO:0004190">
    <property type="term" value="F:aspartic-type endopeptidase activity"/>
    <property type="evidence" value="ECO:0007669"/>
    <property type="project" value="UniProtKB-KW"/>
</dbReference>
<name>A0A4Y7SY99_COPMI</name>
<keyword evidence="5" id="KW-0472">Membrane</keyword>
<dbReference type="Gene3D" id="2.40.70.10">
    <property type="entry name" value="Acid Proteases"/>
    <property type="match status" value="2"/>
</dbReference>
<feature type="transmembrane region" description="Helical" evidence="5">
    <location>
        <begin position="442"/>
        <end position="466"/>
    </location>
</feature>
<keyword evidence="3 7" id="KW-0645">Protease</keyword>
<evidence type="ECO:0000313" key="7">
    <source>
        <dbReference type="EMBL" id="TEB26822.1"/>
    </source>
</evidence>
<dbReference type="InterPro" id="IPR034164">
    <property type="entry name" value="Pepsin-like_dom"/>
</dbReference>
<dbReference type="OrthoDB" id="771136at2759"/>
<dbReference type="PRINTS" id="PR00792">
    <property type="entry name" value="PEPSIN"/>
</dbReference>
<dbReference type="InterPro" id="IPR001461">
    <property type="entry name" value="Aspartic_peptidase_A1"/>
</dbReference>
<dbReference type="PANTHER" id="PTHR47966:SF57">
    <property type="entry name" value="PEPTIDASE A1 DOMAIN-CONTAINING PROTEIN"/>
    <property type="match status" value="1"/>
</dbReference>
<evidence type="ECO:0000313" key="8">
    <source>
        <dbReference type="Proteomes" id="UP000298030"/>
    </source>
</evidence>
<evidence type="ECO:0000259" key="6">
    <source>
        <dbReference type="PROSITE" id="PS51767"/>
    </source>
</evidence>
<protein>
    <submittedName>
        <fullName evidence="7">Acid protease</fullName>
    </submittedName>
</protein>
<sequence length="533" mass="56776">MTFGYYSTNITLGGKNYVVALDTGSTDVWVHPTGPDATGEFNDTRIPLELRYGDGSYGVRGTIATAPFQMGSFNVSRQAFLHATYGTVGGIYELGLDGVLGLSFDFTSASPINRAVKARDPNATWAASPLKNILDSDPGRPNFVAIDLARTDDLEGTTGGSFAIGEYDEQWRDIANATKLTQFPKGAERWTTVLGGILVDGNRVNVTGRLVRGGGIATLLDTGDPSGVLPERIRDGIYSRIPGAVSIVQRNAKSWIVPCNSTAIVEFEFGGQKFPMHPLDLSFISDPITAGGKQYTACVGTIYGMNDVGGNEFEAVLGDVFLRNVYGLYDFGDTQANGTAGEPYMQLLSQTNTSLAVTEVAPYRNRTMASLPPEIPPAQLVELLTAQNPPVSTTDSDAPTCESTCTPSAVRRSDSTPLTLLTPREEDGSQDSSSGSVKRDPLLVSLLVLNLAVGIAVLGFGVLNYVRNGRILRRPMRTGAHYSTASASAGRTSNLDSMSLYAGSTQGGPFRGHYEELDGQSRSPSVTYTALAN</sequence>
<dbReference type="PROSITE" id="PS00141">
    <property type="entry name" value="ASP_PROTEASE"/>
    <property type="match status" value="1"/>
</dbReference>
<dbReference type="Pfam" id="PF00026">
    <property type="entry name" value="Asp"/>
    <property type="match status" value="1"/>
</dbReference>
<feature type="region of interest" description="Disordered" evidence="4">
    <location>
        <begin position="511"/>
        <end position="533"/>
    </location>
</feature>
<evidence type="ECO:0000256" key="5">
    <source>
        <dbReference type="SAM" id="Phobius"/>
    </source>
</evidence>
<organism evidence="7 8">
    <name type="scientific">Coprinellus micaceus</name>
    <name type="common">Glistening ink-cap mushroom</name>
    <name type="synonym">Coprinus micaceus</name>
    <dbReference type="NCBI Taxonomy" id="71717"/>
    <lineage>
        <taxon>Eukaryota</taxon>
        <taxon>Fungi</taxon>
        <taxon>Dikarya</taxon>
        <taxon>Basidiomycota</taxon>
        <taxon>Agaricomycotina</taxon>
        <taxon>Agaricomycetes</taxon>
        <taxon>Agaricomycetidae</taxon>
        <taxon>Agaricales</taxon>
        <taxon>Agaricineae</taxon>
        <taxon>Psathyrellaceae</taxon>
        <taxon>Coprinellus</taxon>
    </lineage>
</organism>
<proteinExistence type="inferred from homology"/>
<evidence type="ECO:0000256" key="3">
    <source>
        <dbReference type="RuleBase" id="RU000454"/>
    </source>
</evidence>
<keyword evidence="5" id="KW-1133">Transmembrane helix</keyword>
<accession>A0A4Y7SY99</accession>
<dbReference type="GO" id="GO:0006508">
    <property type="term" value="P:proteolysis"/>
    <property type="evidence" value="ECO:0007669"/>
    <property type="project" value="UniProtKB-KW"/>
</dbReference>
<keyword evidence="3" id="KW-0378">Hydrolase</keyword>
<keyword evidence="2 3" id="KW-0064">Aspartyl protease</keyword>
<evidence type="ECO:0000256" key="1">
    <source>
        <dbReference type="ARBA" id="ARBA00007447"/>
    </source>
</evidence>
<gene>
    <name evidence="7" type="ORF">FA13DRAFT_995086</name>
</gene>
<dbReference type="STRING" id="71717.A0A4Y7SY99"/>
<dbReference type="InterPro" id="IPR021109">
    <property type="entry name" value="Peptidase_aspartic_dom_sf"/>
</dbReference>
<feature type="compositionally biased region" description="Polar residues" evidence="4">
    <location>
        <begin position="520"/>
        <end position="533"/>
    </location>
</feature>
<dbReference type="AlphaFoldDB" id="A0A4Y7SY99"/>
<dbReference type="CDD" id="cd05471">
    <property type="entry name" value="pepsin_like"/>
    <property type="match status" value="1"/>
</dbReference>
<feature type="compositionally biased region" description="Polar residues" evidence="4">
    <location>
        <begin position="389"/>
        <end position="407"/>
    </location>
</feature>
<evidence type="ECO:0000256" key="4">
    <source>
        <dbReference type="SAM" id="MobiDB-lite"/>
    </source>
</evidence>